<feature type="compositionally biased region" description="Low complexity" evidence="1">
    <location>
        <begin position="134"/>
        <end position="148"/>
    </location>
</feature>
<protein>
    <submittedName>
        <fullName evidence="2">Uncharacterized protein</fullName>
    </submittedName>
</protein>
<organism evidence="2">
    <name type="scientific">uncultured Gemmatimonadota bacterium</name>
    <dbReference type="NCBI Taxonomy" id="203437"/>
    <lineage>
        <taxon>Bacteria</taxon>
        <taxon>Pseudomonadati</taxon>
        <taxon>Gemmatimonadota</taxon>
        <taxon>environmental samples</taxon>
    </lineage>
</organism>
<feature type="region of interest" description="Disordered" evidence="1">
    <location>
        <begin position="23"/>
        <end position="392"/>
    </location>
</feature>
<feature type="compositionally biased region" description="Basic residues" evidence="1">
    <location>
        <begin position="149"/>
        <end position="162"/>
    </location>
</feature>
<feature type="compositionally biased region" description="Basic residues" evidence="1">
    <location>
        <begin position="171"/>
        <end position="205"/>
    </location>
</feature>
<proteinExistence type="predicted"/>
<evidence type="ECO:0000256" key="1">
    <source>
        <dbReference type="SAM" id="MobiDB-lite"/>
    </source>
</evidence>
<reference evidence="2" key="1">
    <citation type="submission" date="2020-02" db="EMBL/GenBank/DDBJ databases">
        <authorList>
            <person name="Meier V. D."/>
        </authorList>
    </citation>
    <scope>NUCLEOTIDE SEQUENCE</scope>
    <source>
        <strain evidence="2">AVDCRST_MAG68</strain>
    </source>
</reference>
<sequence>ELVLCASVSLCEPLSVILGAARPFHAPPKPDDPIDPRHRQPGPGRGGALLRPPGGRPARERLPVHGRAAPRQPPRGDAGPRGAAAPHGDAQLGGPAHGVAHPAARGAAPAGGGADVHGARHAPYAGAAPQRQHPPGAAGRLLPAAQLPPRRRVGGKHARHLRLPGGAGLPRRARLPHHQLRRSARALRRRRPRPRSPRAPRHRRRRADDLRAGALPAQQGLRGAAGRLRPPPRRGGRPPPAPGGRGRRRAARRAARPGAPPGHRRAGELDGVAHRPRALLRRRRPLRLPLAHRAPGERDPGSVGPQRPRAFHPHPRRRRADGRRRDGHPRGRRRRARHERRHPARPPLRRARAAAPGRRGPPHRAHAPQQGGHRHRVPRPLRPPRHHRPAPL</sequence>
<feature type="compositionally biased region" description="Basic residues" evidence="1">
    <location>
        <begin position="309"/>
        <end position="352"/>
    </location>
</feature>
<feature type="compositionally biased region" description="Low complexity" evidence="1">
    <location>
        <begin position="212"/>
        <end position="228"/>
    </location>
</feature>
<feature type="non-terminal residue" evidence="2">
    <location>
        <position position="1"/>
    </location>
</feature>
<dbReference type="AlphaFoldDB" id="A0A6J4LGK5"/>
<accession>A0A6J4LGK5</accession>
<feature type="compositionally biased region" description="Basic residues" evidence="1">
    <location>
        <begin position="274"/>
        <end position="286"/>
    </location>
</feature>
<feature type="compositionally biased region" description="Basic residues" evidence="1">
    <location>
        <begin position="360"/>
        <end position="392"/>
    </location>
</feature>
<feature type="compositionally biased region" description="Basic residues" evidence="1">
    <location>
        <begin position="245"/>
        <end position="255"/>
    </location>
</feature>
<dbReference type="EMBL" id="CADCTW010000123">
    <property type="protein sequence ID" value="CAA9331633.1"/>
    <property type="molecule type" value="Genomic_DNA"/>
</dbReference>
<evidence type="ECO:0000313" key="2">
    <source>
        <dbReference type="EMBL" id="CAA9331633.1"/>
    </source>
</evidence>
<name>A0A6J4LGK5_9BACT</name>
<gene>
    <name evidence="2" type="ORF">AVDCRST_MAG68-2535</name>
</gene>
<feature type="compositionally biased region" description="Low complexity" evidence="1">
    <location>
        <begin position="65"/>
        <end position="108"/>
    </location>
</feature>
<feature type="non-terminal residue" evidence="2">
    <location>
        <position position="392"/>
    </location>
</feature>
<feature type="compositionally biased region" description="Basic and acidic residues" evidence="1">
    <location>
        <begin position="28"/>
        <end position="38"/>
    </location>
</feature>